<evidence type="ECO:0000256" key="1">
    <source>
        <dbReference type="SAM" id="MobiDB-lite"/>
    </source>
</evidence>
<sequence length="226" mass="24184">MLNHPVRGRRPLRVFAECPVSSRRVDEEESETRTTRATCRTEVLDELCVDGAVRGPARSLSADSPGSPDAVRSRGQPRVIRSTEKAVRLGGTARCRGHGGGRAPGRGRGTPRLAAGRTRTAQSRQAGDLAASRPGTMGAVSDALIALLEPGGVATVFAGAVIAWVQTRRGNHTITVTRPDGTEITISSGRTRDVSPQEGATSRSAWPPRRQRSRRPTPARREGLTW</sequence>
<feature type="region of interest" description="Disordered" evidence="1">
    <location>
        <begin position="92"/>
        <end position="135"/>
    </location>
</feature>
<evidence type="ECO:0000313" key="3">
    <source>
        <dbReference type="Proteomes" id="UP001595824"/>
    </source>
</evidence>
<evidence type="ECO:0000313" key="2">
    <source>
        <dbReference type="EMBL" id="MFC4332543.1"/>
    </source>
</evidence>
<comment type="caution">
    <text evidence="2">The sequence shown here is derived from an EMBL/GenBank/DDBJ whole genome shotgun (WGS) entry which is preliminary data.</text>
</comment>
<accession>A0ABV8TPX6</accession>
<protein>
    <submittedName>
        <fullName evidence="2">Uncharacterized protein</fullName>
    </submittedName>
</protein>
<feature type="region of interest" description="Disordered" evidence="1">
    <location>
        <begin position="56"/>
        <end position="78"/>
    </location>
</feature>
<proteinExistence type="predicted"/>
<feature type="compositionally biased region" description="Basic residues" evidence="1">
    <location>
        <begin position="209"/>
        <end position="218"/>
    </location>
</feature>
<feature type="region of interest" description="Disordered" evidence="1">
    <location>
        <begin position="179"/>
        <end position="226"/>
    </location>
</feature>
<dbReference type="InterPro" id="IPR045428">
    <property type="entry name" value="EACC1"/>
</dbReference>
<reference evidence="3" key="1">
    <citation type="journal article" date="2019" name="Int. J. Syst. Evol. Microbiol.">
        <title>The Global Catalogue of Microorganisms (GCM) 10K type strain sequencing project: providing services to taxonomists for standard genome sequencing and annotation.</title>
        <authorList>
            <consortium name="The Broad Institute Genomics Platform"/>
            <consortium name="The Broad Institute Genome Sequencing Center for Infectious Disease"/>
            <person name="Wu L."/>
            <person name="Ma J."/>
        </authorList>
    </citation>
    <scope>NUCLEOTIDE SEQUENCE [LARGE SCALE GENOMIC DNA]</scope>
    <source>
        <strain evidence="3">PCU 347</strain>
    </source>
</reference>
<feature type="compositionally biased region" description="Gly residues" evidence="1">
    <location>
        <begin position="98"/>
        <end position="108"/>
    </location>
</feature>
<dbReference type="EMBL" id="JBHSDP010000029">
    <property type="protein sequence ID" value="MFC4332543.1"/>
    <property type="molecule type" value="Genomic_DNA"/>
</dbReference>
<dbReference type="Pfam" id="PF19953">
    <property type="entry name" value="EACC1"/>
    <property type="match status" value="1"/>
</dbReference>
<dbReference type="Proteomes" id="UP001595824">
    <property type="component" value="Unassembled WGS sequence"/>
</dbReference>
<dbReference type="RefSeq" id="WP_381744003.1">
    <property type="nucleotide sequence ID" value="NZ_JBHSDP010000029.1"/>
</dbReference>
<organism evidence="2 3">
    <name type="scientific">Streptomyces andamanensis</name>
    <dbReference type="NCBI Taxonomy" id="1565035"/>
    <lineage>
        <taxon>Bacteria</taxon>
        <taxon>Bacillati</taxon>
        <taxon>Actinomycetota</taxon>
        <taxon>Actinomycetes</taxon>
        <taxon>Kitasatosporales</taxon>
        <taxon>Streptomycetaceae</taxon>
        <taxon>Streptomyces</taxon>
    </lineage>
</organism>
<name>A0ABV8TPX6_9ACTN</name>
<keyword evidence="3" id="KW-1185">Reference proteome</keyword>
<feature type="compositionally biased region" description="Low complexity" evidence="1">
    <location>
        <begin position="110"/>
        <end position="121"/>
    </location>
</feature>
<gene>
    <name evidence="2" type="ORF">ACFPC0_33220</name>
</gene>